<feature type="transmembrane region" description="Helical" evidence="1">
    <location>
        <begin position="100"/>
        <end position="123"/>
    </location>
</feature>
<dbReference type="GeneID" id="18915764"/>
<dbReference type="RefSeq" id="XP_007394192.1">
    <property type="nucleotide sequence ID" value="XM_007394130.1"/>
</dbReference>
<evidence type="ECO:0000256" key="1">
    <source>
        <dbReference type="SAM" id="Phobius"/>
    </source>
</evidence>
<name>K5WAX6_PHACS</name>
<keyword evidence="1" id="KW-1133">Transmembrane helix</keyword>
<gene>
    <name evidence="2" type="ORF">PHACADRAFT_253410</name>
</gene>
<accession>K5WAX6</accession>
<keyword evidence="1" id="KW-0472">Membrane</keyword>
<evidence type="ECO:0000313" key="3">
    <source>
        <dbReference type="Proteomes" id="UP000008370"/>
    </source>
</evidence>
<protein>
    <submittedName>
        <fullName evidence="2">Uncharacterized protein</fullName>
    </submittedName>
</protein>
<dbReference type="EMBL" id="JH930471">
    <property type="protein sequence ID" value="EKM56340.1"/>
    <property type="molecule type" value="Genomic_DNA"/>
</dbReference>
<dbReference type="KEGG" id="pco:PHACADRAFT_253410"/>
<evidence type="ECO:0000313" key="2">
    <source>
        <dbReference type="EMBL" id="EKM56340.1"/>
    </source>
</evidence>
<dbReference type="InParanoid" id="K5WAX6"/>
<dbReference type="HOGENOM" id="CLU_1971309_0_0_1"/>
<dbReference type="Proteomes" id="UP000008370">
    <property type="component" value="Unassembled WGS sequence"/>
</dbReference>
<proteinExistence type="predicted"/>
<keyword evidence="1" id="KW-0812">Transmembrane</keyword>
<reference evidence="2 3" key="1">
    <citation type="journal article" date="2012" name="BMC Genomics">
        <title>Comparative genomics of the white-rot fungi, Phanerochaete carnosa and P. chrysosporium, to elucidate the genetic basis of the distinct wood types they colonize.</title>
        <authorList>
            <person name="Suzuki H."/>
            <person name="MacDonald J."/>
            <person name="Syed K."/>
            <person name="Salamov A."/>
            <person name="Hori C."/>
            <person name="Aerts A."/>
            <person name="Henrissat B."/>
            <person name="Wiebenga A."/>
            <person name="vanKuyk P.A."/>
            <person name="Barry K."/>
            <person name="Lindquist E."/>
            <person name="LaButti K."/>
            <person name="Lapidus A."/>
            <person name="Lucas S."/>
            <person name="Coutinho P."/>
            <person name="Gong Y."/>
            <person name="Samejima M."/>
            <person name="Mahadevan R."/>
            <person name="Abou-Zaid M."/>
            <person name="de Vries R.P."/>
            <person name="Igarashi K."/>
            <person name="Yadav J.S."/>
            <person name="Grigoriev I.V."/>
            <person name="Master E.R."/>
        </authorList>
    </citation>
    <scope>NUCLEOTIDE SEQUENCE [LARGE SCALE GENOMIC DNA]</scope>
    <source>
        <strain evidence="2 3">HHB-10118-sp</strain>
    </source>
</reference>
<dbReference type="AlphaFoldDB" id="K5WAX6"/>
<organism evidence="2 3">
    <name type="scientific">Phanerochaete carnosa (strain HHB-10118-sp)</name>
    <name type="common">White-rot fungus</name>
    <name type="synonym">Peniophora carnosa</name>
    <dbReference type="NCBI Taxonomy" id="650164"/>
    <lineage>
        <taxon>Eukaryota</taxon>
        <taxon>Fungi</taxon>
        <taxon>Dikarya</taxon>
        <taxon>Basidiomycota</taxon>
        <taxon>Agaricomycotina</taxon>
        <taxon>Agaricomycetes</taxon>
        <taxon>Polyporales</taxon>
        <taxon>Phanerochaetaceae</taxon>
        <taxon>Phanerochaete</taxon>
    </lineage>
</organism>
<sequence length="127" mass="14014">MTPFSLSVPFACTRRQRRSSSKSRWRSEPCHSAQRQMFRILEADAAGASANRGKIECDCAEVGKGSRRVAQPPPEILENSLRVLFAESVGRCMSCMDVSLLLLFVITAISDVMLVAVTVRVTLLPGW</sequence>
<keyword evidence="3" id="KW-1185">Reference proteome</keyword>